<organism evidence="1 2">
    <name type="scientific">Sphingomonas chungangi</name>
    <dbReference type="NCBI Taxonomy" id="2683589"/>
    <lineage>
        <taxon>Bacteria</taxon>
        <taxon>Pseudomonadati</taxon>
        <taxon>Pseudomonadota</taxon>
        <taxon>Alphaproteobacteria</taxon>
        <taxon>Sphingomonadales</taxon>
        <taxon>Sphingomonadaceae</taxon>
        <taxon>Sphingomonas</taxon>
    </lineage>
</organism>
<dbReference type="AlphaFoldDB" id="A0A838L503"/>
<proteinExistence type="predicted"/>
<evidence type="ECO:0000313" key="2">
    <source>
        <dbReference type="Proteomes" id="UP000570166"/>
    </source>
</evidence>
<evidence type="ECO:0000313" key="1">
    <source>
        <dbReference type="EMBL" id="MBA2933276.1"/>
    </source>
</evidence>
<comment type="caution">
    <text evidence="1">The sequence shown here is derived from an EMBL/GenBank/DDBJ whole genome shotgun (WGS) entry which is preliminary data.</text>
</comment>
<dbReference type="InterPro" id="IPR038444">
    <property type="entry name" value="DUF465_sf"/>
</dbReference>
<dbReference type="RefSeq" id="WP_160366451.1">
    <property type="nucleotide sequence ID" value="NZ_JACEIB010000002.1"/>
</dbReference>
<dbReference type="InterPro" id="IPR007420">
    <property type="entry name" value="DUF465"/>
</dbReference>
<sequence>MDNHSSALVTRHAGLDARIADESRRPSPDAIVIASLKKQKLKIKEALARL</sequence>
<reference evidence="1 2" key="1">
    <citation type="submission" date="2020-07" db="EMBL/GenBank/DDBJ databases">
        <authorList>
            <person name="Sun Q."/>
        </authorList>
    </citation>
    <scope>NUCLEOTIDE SEQUENCE [LARGE SCALE GENOMIC DNA]</scope>
    <source>
        <strain evidence="1 2">CGMCC 1.13654</strain>
    </source>
</reference>
<accession>A0A838L503</accession>
<name>A0A838L503_9SPHN</name>
<dbReference type="Proteomes" id="UP000570166">
    <property type="component" value="Unassembled WGS sequence"/>
</dbReference>
<dbReference type="Pfam" id="PF04325">
    <property type="entry name" value="DUF465"/>
    <property type="match status" value="1"/>
</dbReference>
<dbReference type="EMBL" id="JACEIB010000002">
    <property type="protein sequence ID" value="MBA2933276.1"/>
    <property type="molecule type" value="Genomic_DNA"/>
</dbReference>
<keyword evidence="2" id="KW-1185">Reference proteome</keyword>
<protein>
    <submittedName>
        <fullName evidence="1">YdcH family protein</fullName>
    </submittedName>
</protein>
<dbReference type="Gene3D" id="6.10.280.50">
    <property type="match status" value="1"/>
</dbReference>
<gene>
    <name evidence="1" type="ORF">HZF05_04130</name>
</gene>